<dbReference type="GO" id="GO:0031418">
    <property type="term" value="F:L-ascorbic acid binding"/>
    <property type="evidence" value="ECO:0007669"/>
    <property type="project" value="UniProtKB-KW"/>
</dbReference>
<dbReference type="PANTHER" id="PTHR10869">
    <property type="entry name" value="PROLYL 4-HYDROXYLASE ALPHA SUBUNIT"/>
    <property type="match status" value="1"/>
</dbReference>
<proteinExistence type="predicted"/>
<comment type="caution">
    <text evidence="5">The sequence shown here is derived from an EMBL/GenBank/DDBJ whole genome shotgun (WGS) entry which is preliminary data.</text>
</comment>
<accession>A0A218UCW5</accession>
<evidence type="ECO:0000313" key="6">
    <source>
        <dbReference type="Proteomes" id="UP000197619"/>
    </source>
</evidence>
<evidence type="ECO:0000256" key="2">
    <source>
        <dbReference type="ARBA" id="ARBA00022896"/>
    </source>
</evidence>
<keyword evidence="1" id="KW-0479">Metal-binding</keyword>
<evidence type="ECO:0000256" key="1">
    <source>
        <dbReference type="ARBA" id="ARBA00022723"/>
    </source>
</evidence>
<organism evidence="5 6">
    <name type="scientific">Lonchura striata</name>
    <name type="common">white-rumped munia</name>
    <dbReference type="NCBI Taxonomy" id="40157"/>
    <lineage>
        <taxon>Eukaryota</taxon>
        <taxon>Metazoa</taxon>
        <taxon>Chordata</taxon>
        <taxon>Craniata</taxon>
        <taxon>Vertebrata</taxon>
        <taxon>Euteleostomi</taxon>
        <taxon>Archelosauria</taxon>
        <taxon>Archosauria</taxon>
        <taxon>Dinosauria</taxon>
        <taxon>Saurischia</taxon>
        <taxon>Theropoda</taxon>
        <taxon>Coelurosauria</taxon>
        <taxon>Aves</taxon>
        <taxon>Neognathae</taxon>
        <taxon>Neoaves</taxon>
        <taxon>Telluraves</taxon>
        <taxon>Australaves</taxon>
        <taxon>Passeriformes</taxon>
        <taxon>Passeroidea</taxon>
        <taxon>Estrildidae</taxon>
        <taxon>Estrildinae</taxon>
        <taxon>Lonchura</taxon>
    </lineage>
</organism>
<dbReference type="EMBL" id="MUZQ01000429">
    <property type="protein sequence ID" value="OWK51506.1"/>
    <property type="molecule type" value="Genomic_DNA"/>
</dbReference>
<dbReference type="Proteomes" id="UP000197619">
    <property type="component" value="Unassembled WGS sequence"/>
</dbReference>
<evidence type="ECO:0000259" key="4">
    <source>
        <dbReference type="Pfam" id="PF23558"/>
    </source>
</evidence>
<dbReference type="InterPro" id="IPR045054">
    <property type="entry name" value="P4HA-like"/>
</dbReference>
<keyword evidence="2" id="KW-0847">Vitamin C</keyword>
<dbReference type="PANTHER" id="PTHR10869:SF223">
    <property type="entry name" value="PROLYL 4-HYDROXYLASE SUBUNIT ALPHA-3"/>
    <property type="match status" value="1"/>
</dbReference>
<reference evidence="5 6" key="1">
    <citation type="submission" date="2017-05" db="EMBL/GenBank/DDBJ databases">
        <title>Genome of assembly of the Bengalese finch, Lonchura striata domestica.</title>
        <authorList>
            <person name="Colquitt B.M."/>
            <person name="Brainard M.S."/>
        </authorList>
    </citation>
    <scope>NUCLEOTIDE SEQUENCE [LARGE SCALE GENOMIC DNA]</scope>
    <source>
        <strain evidence="5">White83orange57</strain>
    </source>
</reference>
<dbReference type="InterPro" id="IPR059068">
    <property type="entry name" value="TPR_P4H"/>
</dbReference>
<evidence type="ECO:0000256" key="3">
    <source>
        <dbReference type="ARBA" id="ARBA00023004"/>
    </source>
</evidence>
<name>A0A218UCW5_9PASE</name>
<dbReference type="GO" id="GO:0046872">
    <property type="term" value="F:metal ion binding"/>
    <property type="evidence" value="ECO:0007669"/>
    <property type="project" value="UniProtKB-KW"/>
</dbReference>
<dbReference type="InterPro" id="IPR011990">
    <property type="entry name" value="TPR-like_helical_dom_sf"/>
</dbReference>
<dbReference type="Gene3D" id="2.60.120.620">
    <property type="entry name" value="q2cbj1_9rhob like domain"/>
    <property type="match status" value="1"/>
</dbReference>
<feature type="domain" description="Prolyl 4-hydroxylase peptide-substrate-binding" evidence="4">
    <location>
        <begin position="2"/>
        <end position="50"/>
    </location>
</feature>
<keyword evidence="3" id="KW-0408">Iron</keyword>
<evidence type="ECO:0000313" key="5">
    <source>
        <dbReference type="EMBL" id="OWK51506.1"/>
    </source>
</evidence>
<dbReference type="GO" id="GO:0005783">
    <property type="term" value="C:endoplasmic reticulum"/>
    <property type="evidence" value="ECO:0007669"/>
    <property type="project" value="TreeGrafter"/>
</dbReference>
<sequence>MVAYDTGDYYHSIAWLEEAVSLFHLSYGSGNLEDRSSLEDALDHLAFYLMGVEEHGQVQEAAGDGDGGKCQAPAVPQHTHLQTRDACKELYQRPSAQPAPEQLLHLSCSCETNSSPFLLLQPAKKEMVRIQPHVGDEWWSHSTWLKDTVDPVVCVLDQCITAVTGLDLWPAYAEYLQVVNYGLGGHYEPHFDHATLSAVETGGSTAFIYANFSVKQSRPISAPQNAALFWWNLRRNGNVDGDTLHAG</sequence>
<dbReference type="Gene3D" id="1.25.40.10">
    <property type="entry name" value="Tetratricopeptide repeat domain"/>
    <property type="match status" value="1"/>
</dbReference>
<protein>
    <submittedName>
        <fullName evidence="5">Prolyl 4-hydroxylase subunit alpha-3</fullName>
    </submittedName>
</protein>
<keyword evidence="6" id="KW-1185">Reference proteome</keyword>
<dbReference type="Pfam" id="PF23558">
    <property type="entry name" value="TPR_P4H"/>
    <property type="match status" value="1"/>
</dbReference>
<gene>
    <name evidence="5" type="primary">P4HA3</name>
    <name evidence="5" type="ORF">RLOC_00009288</name>
</gene>
<dbReference type="AlphaFoldDB" id="A0A218UCW5"/>
<dbReference type="GO" id="GO:0004656">
    <property type="term" value="F:procollagen-proline 4-dioxygenase activity"/>
    <property type="evidence" value="ECO:0007669"/>
    <property type="project" value="TreeGrafter"/>
</dbReference>